<feature type="region of interest" description="Disordered" evidence="5">
    <location>
        <begin position="211"/>
        <end position="247"/>
    </location>
</feature>
<feature type="region of interest" description="Disordered" evidence="5">
    <location>
        <begin position="514"/>
        <end position="533"/>
    </location>
</feature>
<feature type="domain" description="AIG1-type G" evidence="6">
    <location>
        <begin position="290"/>
        <end position="445"/>
    </location>
</feature>
<keyword evidence="4" id="KW-0175">Coiled coil</keyword>
<proteinExistence type="inferred from homology"/>
<dbReference type="Gene3D" id="3.40.50.300">
    <property type="entry name" value="P-loop containing nucleotide triphosphate hydrolases"/>
    <property type="match status" value="2"/>
</dbReference>
<evidence type="ECO:0000313" key="8">
    <source>
        <dbReference type="Proteomes" id="UP000646548"/>
    </source>
</evidence>
<accession>A0A834F3D1</accession>
<evidence type="ECO:0000256" key="5">
    <source>
        <dbReference type="SAM" id="MobiDB-lite"/>
    </source>
</evidence>
<organism evidence="7 8">
    <name type="scientific">Oryzias melastigma</name>
    <name type="common">Marine medaka</name>
    <dbReference type="NCBI Taxonomy" id="30732"/>
    <lineage>
        <taxon>Eukaryota</taxon>
        <taxon>Metazoa</taxon>
        <taxon>Chordata</taxon>
        <taxon>Craniata</taxon>
        <taxon>Vertebrata</taxon>
        <taxon>Euteleostomi</taxon>
        <taxon>Actinopterygii</taxon>
        <taxon>Neopterygii</taxon>
        <taxon>Teleostei</taxon>
        <taxon>Neoteleostei</taxon>
        <taxon>Acanthomorphata</taxon>
        <taxon>Ovalentaria</taxon>
        <taxon>Atherinomorphae</taxon>
        <taxon>Beloniformes</taxon>
        <taxon>Adrianichthyidae</taxon>
        <taxon>Oryziinae</taxon>
        <taxon>Oryzias</taxon>
    </lineage>
</organism>
<evidence type="ECO:0000256" key="3">
    <source>
        <dbReference type="ARBA" id="ARBA00023134"/>
    </source>
</evidence>
<feature type="coiled-coil region" evidence="4">
    <location>
        <begin position="423"/>
        <end position="490"/>
    </location>
</feature>
<gene>
    <name evidence="7" type="ORF">FQA47_020571</name>
</gene>
<evidence type="ECO:0000256" key="2">
    <source>
        <dbReference type="ARBA" id="ARBA00022741"/>
    </source>
</evidence>
<feature type="compositionally biased region" description="Basic and acidic residues" evidence="5">
    <location>
        <begin position="211"/>
        <end position="230"/>
    </location>
</feature>
<evidence type="ECO:0000259" key="6">
    <source>
        <dbReference type="Pfam" id="PF04548"/>
    </source>
</evidence>
<comment type="similarity">
    <text evidence="1">Belongs to the TRAFAC class TrmE-Era-EngA-EngB-Septin-like GTPase superfamily. AIG1/Toc34/Toc159-like paraseptin GTPase family. IAN subfamily.</text>
</comment>
<dbReference type="PANTHER" id="PTHR10903">
    <property type="entry name" value="GTPASE, IMAP FAMILY MEMBER-RELATED"/>
    <property type="match status" value="1"/>
</dbReference>
<protein>
    <submittedName>
        <fullName evidence="7">GTPase IMAP family member 8</fullName>
    </submittedName>
</protein>
<dbReference type="InterPro" id="IPR027417">
    <property type="entry name" value="P-loop_NTPase"/>
</dbReference>
<keyword evidence="2" id="KW-0547">Nucleotide-binding</keyword>
<reference evidence="7" key="1">
    <citation type="journal article" name="BMC Genomics">
        <title>Long-read sequencing and de novo genome assembly of marine medaka (Oryzias melastigma).</title>
        <authorList>
            <person name="Liang P."/>
            <person name="Saqib H.S.A."/>
            <person name="Ni X."/>
            <person name="Shen Y."/>
        </authorList>
    </citation>
    <scope>NUCLEOTIDE SEQUENCE</scope>
    <source>
        <strain evidence="7">Bigg-433</strain>
    </source>
</reference>
<dbReference type="SUPFAM" id="SSF52540">
    <property type="entry name" value="P-loop containing nucleoside triphosphate hydrolases"/>
    <property type="match status" value="1"/>
</dbReference>
<dbReference type="EMBL" id="WKFB01000430">
    <property type="protein sequence ID" value="KAF6723335.1"/>
    <property type="molecule type" value="Genomic_DNA"/>
</dbReference>
<dbReference type="InterPro" id="IPR006703">
    <property type="entry name" value="G_AIG1"/>
</dbReference>
<feature type="compositionally biased region" description="Basic and acidic residues" evidence="5">
    <location>
        <begin position="591"/>
        <end position="608"/>
    </location>
</feature>
<dbReference type="Proteomes" id="UP000646548">
    <property type="component" value="Unassembled WGS sequence"/>
</dbReference>
<evidence type="ECO:0000256" key="4">
    <source>
        <dbReference type="SAM" id="Coils"/>
    </source>
</evidence>
<feature type="domain" description="AIG1-type G" evidence="6">
    <location>
        <begin position="18"/>
        <end position="220"/>
    </location>
</feature>
<sequence length="689" mass="77738">MSCRAHVEKGVTPRLQKLRLVLLGDRWLDKSVAGNSILRRPVFDLSRDVKMCVKGQSVLEDGRRVVVVITPERWIHYSIRDPDLLQVNMNTCMAMCPPGPHAFLMVVRVSSLRGREWTVEGPLALLGDSVWRSTLVVFIRHEKLRGSSVENFISKHDFLKALVEKCGHRYQFLDASGSASCKAQVDELLEKIDAMVEMQKKAGGAGYVSKKEEVSMETEEKKKEVEERADSRRHRAQRRRRTLRSLLEGRSSSPAELQVLLVGAKHAGKSSSADTILSGGVLPQAGDRPAQVVDTPGWHGRYCSSSTPQALQQQITHSASVCDPHAVLLVLRCDETFTETDRRTVEEHMGLLGSGVWTRTVVLFTWGDRLGRASIEEHIERWTSLQQLVDRCGNRYHVFDNSNRGGNFQVRELSEKIEETHMENDAEILLESLQDLLQQNQQNSKKASRKLREVKMEKKKRIEELMKELKEKEEQIENLIEAKLQEEQRERIGLKRSAEDDIIRSLRECRTLTDQHQEEGGFSPTSEENDEEPVNIWKASEQVRRRRSQKTQTTLSFNHRTADLRRRSAFLTLSVQPHKLRAEEEEEEEEERRATQEDGGATEEKADADGSSSWPTAGAAALGAAVGTLVPFLRLPAGIGVQSAVFPAAGAALGSMLIQRGRLRRKDVSEDVQETLEGRLETVLLNSDK</sequence>
<feature type="compositionally biased region" description="Basic residues" evidence="5">
    <location>
        <begin position="231"/>
        <end position="243"/>
    </location>
</feature>
<comment type="caution">
    <text evidence="7">The sequence shown here is derived from an EMBL/GenBank/DDBJ whole genome shotgun (WGS) entry which is preliminary data.</text>
</comment>
<evidence type="ECO:0000313" key="7">
    <source>
        <dbReference type="EMBL" id="KAF6723335.1"/>
    </source>
</evidence>
<name>A0A834F3D1_ORYME</name>
<dbReference type="PANTHER" id="PTHR10903:SF170">
    <property type="entry name" value="GTPASE IMAP FAMILY MEMBER 7"/>
    <property type="match status" value="1"/>
</dbReference>
<keyword evidence="3" id="KW-0342">GTP-binding</keyword>
<evidence type="ECO:0000256" key="1">
    <source>
        <dbReference type="ARBA" id="ARBA00008535"/>
    </source>
</evidence>
<feature type="region of interest" description="Disordered" evidence="5">
    <location>
        <begin position="575"/>
        <end position="616"/>
    </location>
</feature>
<dbReference type="Pfam" id="PF04548">
    <property type="entry name" value="AIG1"/>
    <property type="match status" value="2"/>
</dbReference>
<dbReference type="GO" id="GO:0005525">
    <property type="term" value="F:GTP binding"/>
    <property type="evidence" value="ECO:0007669"/>
    <property type="project" value="UniProtKB-KW"/>
</dbReference>
<dbReference type="AlphaFoldDB" id="A0A834F3D1"/>
<dbReference type="InterPro" id="IPR045058">
    <property type="entry name" value="GIMA/IAN/Toc"/>
</dbReference>